<organism evidence="1 2">
    <name type="scientific">Coccidioides posadasii RMSCC 3488</name>
    <dbReference type="NCBI Taxonomy" id="454284"/>
    <lineage>
        <taxon>Eukaryota</taxon>
        <taxon>Fungi</taxon>
        <taxon>Dikarya</taxon>
        <taxon>Ascomycota</taxon>
        <taxon>Pezizomycotina</taxon>
        <taxon>Eurotiomycetes</taxon>
        <taxon>Eurotiomycetidae</taxon>
        <taxon>Onygenales</taxon>
        <taxon>Onygenaceae</taxon>
        <taxon>Coccidioides</taxon>
    </lineage>
</organism>
<evidence type="ECO:0000313" key="2">
    <source>
        <dbReference type="Proteomes" id="UP000054567"/>
    </source>
</evidence>
<gene>
    <name evidence="1" type="ORF">CPAG_03024</name>
</gene>
<protein>
    <submittedName>
        <fullName evidence="1">Uncharacterized protein</fullName>
    </submittedName>
</protein>
<sequence>MPLRSIARLFDPSLIMNGGRHGAGRVKPGQGYDPHSKCQRASFGRLDEGLPSRRHDVVIDGNRRRKFASTGPERNANKLGQTAFKCGRYCIYINCQMRITTHLAS</sequence>
<accession>A0A0J6FBQ9</accession>
<evidence type="ECO:0000313" key="1">
    <source>
        <dbReference type="EMBL" id="KMM66685.1"/>
    </source>
</evidence>
<dbReference type="AlphaFoldDB" id="A0A0J6FBQ9"/>
<reference evidence="2" key="2">
    <citation type="journal article" date="2009" name="Genome Res.">
        <title>Comparative genomic analyses of the human fungal pathogens Coccidioides and their relatives.</title>
        <authorList>
            <person name="Sharpton T.J."/>
            <person name="Stajich J.E."/>
            <person name="Rounsley S.D."/>
            <person name="Gardner M.J."/>
            <person name="Wortman J.R."/>
            <person name="Jordar V.S."/>
            <person name="Maiti R."/>
            <person name="Kodira C.D."/>
            <person name="Neafsey D.E."/>
            <person name="Zeng Q."/>
            <person name="Hung C.-Y."/>
            <person name="McMahan C."/>
            <person name="Muszewska A."/>
            <person name="Grynberg M."/>
            <person name="Mandel M.A."/>
            <person name="Kellner E.M."/>
            <person name="Barker B.M."/>
            <person name="Galgiani J.N."/>
            <person name="Orbach M.J."/>
            <person name="Kirkland T.N."/>
            <person name="Cole G.T."/>
            <person name="Henn M.R."/>
            <person name="Birren B.W."/>
            <person name="Taylor J.W."/>
        </authorList>
    </citation>
    <scope>NUCLEOTIDE SEQUENCE [LARGE SCALE GENOMIC DNA]</scope>
    <source>
        <strain evidence="2">RMSCC 3488</strain>
    </source>
</reference>
<reference evidence="1 2" key="1">
    <citation type="submission" date="2007-06" db="EMBL/GenBank/DDBJ databases">
        <title>The Genome Sequence of Coccidioides posadasii RMSCC_3488.</title>
        <authorList>
            <consortium name="Coccidioides Genome Resources Consortium"/>
            <consortium name="The Broad Institute Genome Sequencing Platform"/>
            <person name="Henn M.R."/>
            <person name="Sykes S."/>
            <person name="Young S."/>
            <person name="Jaffe D."/>
            <person name="Berlin A."/>
            <person name="Alvarez P."/>
            <person name="Butler J."/>
            <person name="Gnerre S."/>
            <person name="Grabherr M."/>
            <person name="Mauceli E."/>
            <person name="Brockman W."/>
            <person name="Kodira C."/>
            <person name="Alvarado L."/>
            <person name="Zeng Q."/>
            <person name="Crawford M."/>
            <person name="Antoine C."/>
            <person name="Devon K."/>
            <person name="Galgiani J."/>
            <person name="Orsborn K."/>
            <person name="Lewis M.L."/>
            <person name="Nusbaum C."/>
            <person name="Galagan J."/>
            <person name="Birren B."/>
        </authorList>
    </citation>
    <scope>NUCLEOTIDE SEQUENCE [LARGE SCALE GENOMIC DNA]</scope>
    <source>
        <strain evidence="1 2">RMSCC 3488</strain>
    </source>
</reference>
<dbReference type="Proteomes" id="UP000054567">
    <property type="component" value="Unassembled WGS sequence"/>
</dbReference>
<dbReference type="EMBL" id="DS268110">
    <property type="protein sequence ID" value="KMM66685.1"/>
    <property type="molecule type" value="Genomic_DNA"/>
</dbReference>
<name>A0A0J6FBQ9_COCPO</name>
<dbReference type="VEuPathDB" id="FungiDB:CPAG_03024"/>
<reference evidence="2" key="3">
    <citation type="journal article" date="2010" name="Genome Res.">
        <title>Population genomic sequencing of Coccidioides fungi reveals recent hybridization and transposon control.</title>
        <authorList>
            <person name="Neafsey D.E."/>
            <person name="Barker B.M."/>
            <person name="Sharpton T.J."/>
            <person name="Stajich J.E."/>
            <person name="Park D.J."/>
            <person name="Whiston E."/>
            <person name="Hung C.-Y."/>
            <person name="McMahan C."/>
            <person name="White J."/>
            <person name="Sykes S."/>
            <person name="Heiman D."/>
            <person name="Young S."/>
            <person name="Zeng Q."/>
            <person name="Abouelleil A."/>
            <person name="Aftuck L."/>
            <person name="Bessette D."/>
            <person name="Brown A."/>
            <person name="FitzGerald M."/>
            <person name="Lui A."/>
            <person name="Macdonald J.P."/>
            <person name="Priest M."/>
            <person name="Orbach M.J."/>
            <person name="Galgiani J.N."/>
            <person name="Kirkland T.N."/>
            <person name="Cole G.T."/>
            <person name="Birren B.W."/>
            <person name="Henn M.R."/>
            <person name="Taylor J.W."/>
            <person name="Rounsley S.D."/>
        </authorList>
    </citation>
    <scope>NUCLEOTIDE SEQUENCE [LARGE SCALE GENOMIC DNA]</scope>
    <source>
        <strain evidence="2">RMSCC 3488</strain>
    </source>
</reference>
<proteinExistence type="predicted"/>